<evidence type="ECO:0000313" key="3">
    <source>
        <dbReference type="Proteomes" id="UP000233556"/>
    </source>
</evidence>
<keyword evidence="1" id="KW-0472">Membrane</keyword>
<feature type="transmembrane region" description="Helical" evidence="1">
    <location>
        <begin position="24"/>
        <end position="46"/>
    </location>
</feature>
<dbReference type="Proteomes" id="UP000233556">
    <property type="component" value="Unassembled WGS sequence"/>
</dbReference>
<sequence length="123" mass="13306">MDFPAEGDATSPILSSSPEALKHAFTCILTLTCVLTLILTCIFSFIHTLTCILTFIFTLMLTLTCILTFILTLTHILTLTFILILTRTGVPPQHGHPGLAPTPQGSLGTWAPWGPANLPFHCS</sequence>
<keyword evidence="1" id="KW-1133">Transmembrane helix</keyword>
<protein>
    <submittedName>
        <fullName evidence="2">Uncharacterized protein</fullName>
    </submittedName>
</protein>
<evidence type="ECO:0000313" key="2">
    <source>
        <dbReference type="EMBL" id="PKU34614.1"/>
    </source>
</evidence>
<dbReference type="EMBL" id="KZ508948">
    <property type="protein sequence ID" value="PKU34614.1"/>
    <property type="molecule type" value="Genomic_DNA"/>
</dbReference>
<name>A0A2I0TLB1_LIMLA</name>
<reference evidence="3" key="1">
    <citation type="submission" date="2017-11" db="EMBL/GenBank/DDBJ databases">
        <authorList>
            <person name="Lima N.C."/>
            <person name="Parody-Merino A.M."/>
            <person name="Battley P.F."/>
            <person name="Fidler A.E."/>
            <person name="Prosdocimi F."/>
        </authorList>
    </citation>
    <scope>NUCLEOTIDE SEQUENCE [LARGE SCALE GENOMIC DNA]</scope>
</reference>
<feature type="transmembrane region" description="Helical" evidence="1">
    <location>
        <begin position="52"/>
        <end position="85"/>
    </location>
</feature>
<evidence type="ECO:0000256" key="1">
    <source>
        <dbReference type="SAM" id="Phobius"/>
    </source>
</evidence>
<accession>A0A2I0TLB1</accession>
<keyword evidence="1" id="KW-0812">Transmembrane</keyword>
<reference evidence="3" key="2">
    <citation type="submission" date="2017-12" db="EMBL/GenBank/DDBJ databases">
        <title>Genome sequence of the Bar-tailed Godwit (Limosa lapponica baueri).</title>
        <authorList>
            <person name="Lima N.C.B."/>
            <person name="Parody-Merino A.M."/>
            <person name="Battley P.F."/>
            <person name="Fidler A.E."/>
            <person name="Prosdocimi F."/>
        </authorList>
    </citation>
    <scope>NUCLEOTIDE SEQUENCE [LARGE SCALE GENOMIC DNA]</scope>
</reference>
<proteinExistence type="predicted"/>
<keyword evidence="3" id="KW-1185">Reference proteome</keyword>
<gene>
    <name evidence="2" type="ORF">llap_15080</name>
</gene>
<organism evidence="2 3">
    <name type="scientific">Limosa lapponica baueri</name>
    <dbReference type="NCBI Taxonomy" id="1758121"/>
    <lineage>
        <taxon>Eukaryota</taxon>
        <taxon>Metazoa</taxon>
        <taxon>Chordata</taxon>
        <taxon>Craniata</taxon>
        <taxon>Vertebrata</taxon>
        <taxon>Euteleostomi</taxon>
        <taxon>Archelosauria</taxon>
        <taxon>Archosauria</taxon>
        <taxon>Dinosauria</taxon>
        <taxon>Saurischia</taxon>
        <taxon>Theropoda</taxon>
        <taxon>Coelurosauria</taxon>
        <taxon>Aves</taxon>
        <taxon>Neognathae</taxon>
        <taxon>Neoaves</taxon>
        <taxon>Charadriiformes</taxon>
        <taxon>Scolopacidae</taxon>
        <taxon>Limosa</taxon>
    </lineage>
</organism>
<dbReference type="AlphaFoldDB" id="A0A2I0TLB1"/>